<evidence type="ECO:0000256" key="2">
    <source>
        <dbReference type="ARBA" id="ARBA00022801"/>
    </source>
</evidence>
<evidence type="ECO:0000256" key="1">
    <source>
        <dbReference type="ARBA" id="ARBA00010838"/>
    </source>
</evidence>
<dbReference type="Gene3D" id="3.20.20.80">
    <property type="entry name" value="Glycosidases"/>
    <property type="match status" value="1"/>
</dbReference>
<comment type="similarity">
    <text evidence="1 4">Belongs to the glycosyl hydrolase 1 family.</text>
</comment>
<dbReference type="GO" id="GO:0008422">
    <property type="term" value="F:beta-glucosidase activity"/>
    <property type="evidence" value="ECO:0007669"/>
    <property type="project" value="TreeGrafter"/>
</dbReference>
<organism evidence="5 6">
    <name type="scientific">Oceanobacillus jordanicus</name>
    <dbReference type="NCBI Taxonomy" id="2867266"/>
    <lineage>
        <taxon>Bacteria</taxon>
        <taxon>Bacillati</taxon>
        <taxon>Bacillota</taxon>
        <taxon>Bacilli</taxon>
        <taxon>Bacillales</taxon>
        <taxon>Bacillaceae</taxon>
        <taxon>Oceanobacillus</taxon>
    </lineage>
</organism>
<keyword evidence="3" id="KW-0326">Glycosidase</keyword>
<gene>
    <name evidence="5" type="ORF">K3T81_03875</name>
</gene>
<dbReference type="GO" id="GO:0005829">
    <property type="term" value="C:cytosol"/>
    <property type="evidence" value="ECO:0007669"/>
    <property type="project" value="TreeGrafter"/>
</dbReference>
<dbReference type="PRINTS" id="PR00131">
    <property type="entry name" value="GLHYDRLASE1"/>
</dbReference>
<evidence type="ECO:0000313" key="6">
    <source>
        <dbReference type="Proteomes" id="UP001199631"/>
    </source>
</evidence>
<dbReference type="RefSeq" id="WP_238018370.1">
    <property type="nucleotide sequence ID" value="NZ_JAIFZM010000002.1"/>
</dbReference>
<evidence type="ECO:0000256" key="4">
    <source>
        <dbReference type="RuleBase" id="RU003690"/>
    </source>
</evidence>
<reference evidence="5 6" key="1">
    <citation type="journal article" date="2022" name="Evol. Bioinform. Online">
        <title>Draft Genome Sequence of Oceanobacillus jordanicus Strain GSFE11, a Halotolerant Plant Growth-Promoting Bacterial Endophyte Isolated From the Jordan Valley.</title>
        <authorList>
            <person name="Alhindi T."/>
            <person name="Albdaiwi R."/>
        </authorList>
    </citation>
    <scope>NUCLEOTIDE SEQUENCE [LARGE SCALE GENOMIC DNA]</scope>
    <source>
        <strain evidence="5 6">GSFE11</strain>
    </source>
</reference>
<protein>
    <submittedName>
        <fullName evidence="5">Glycoside hydrolase family 1 protein</fullName>
    </submittedName>
</protein>
<name>A0AAW5B1X8_9BACI</name>
<dbReference type="InterPro" id="IPR017853">
    <property type="entry name" value="GH"/>
</dbReference>
<dbReference type="GO" id="GO:0016052">
    <property type="term" value="P:carbohydrate catabolic process"/>
    <property type="evidence" value="ECO:0007669"/>
    <property type="project" value="TreeGrafter"/>
</dbReference>
<evidence type="ECO:0000313" key="5">
    <source>
        <dbReference type="EMBL" id="MCG3418282.1"/>
    </source>
</evidence>
<dbReference type="FunFam" id="3.20.20.80:FF:000004">
    <property type="entry name" value="Beta-glucosidase 6-phospho-beta-glucosidase"/>
    <property type="match status" value="1"/>
</dbReference>
<comment type="caution">
    <text evidence="5">The sequence shown here is derived from an EMBL/GenBank/DDBJ whole genome shotgun (WGS) entry which is preliminary data.</text>
</comment>
<dbReference type="EMBL" id="JAIFZM010000002">
    <property type="protein sequence ID" value="MCG3418282.1"/>
    <property type="molecule type" value="Genomic_DNA"/>
</dbReference>
<keyword evidence="2 5" id="KW-0378">Hydrolase</keyword>
<dbReference type="PANTHER" id="PTHR10353:SF139">
    <property type="entry name" value="6-PHOSPHO-BETA-GLUCOSIDASE GMUD"/>
    <property type="match status" value="1"/>
</dbReference>
<dbReference type="InterPro" id="IPR001360">
    <property type="entry name" value="Glyco_hydro_1"/>
</dbReference>
<dbReference type="PANTHER" id="PTHR10353">
    <property type="entry name" value="GLYCOSYL HYDROLASE"/>
    <property type="match status" value="1"/>
</dbReference>
<dbReference type="Proteomes" id="UP001199631">
    <property type="component" value="Unassembled WGS sequence"/>
</dbReference>
<sequence length="479" mass="56938">MTNVKVKIPNDFMLGAAVSAWQTEGWVGKKESQDSYLDLWYKHNKHVWHNGFGPAIATNFYERYEEDIQNMKEIGLTHFRTSINWSRFLVDYKNAVVDEEYASYVDDVINKLIQNGIEPMICLEHYEVPAELFEEYGGWGSKHVVELFIAYAEKVFERYGDRVKHWFTFNEPIVVQTRVYLDAIRWPFEQNTKKWMQWNYNKGLATAKAVKLFKEMELKGKYGAKIGVILNPEVTYARSTAEHDQQAAKMYDLFFNRVFLDPSIKGEYPKELFDVMEKHAITFDYTDEELTLIKENTVDYVGLNLYFPHRVKARTSAWNEETPFHPSYYYDMFELPGKKMNPYRGWEIYPKIMYDMGVRMKEEYGNMEWFIAENGMGVENEKRFRDDSNIIQDDYRIEFISEHLKWLLKAVDEGVNCIGYMLWAFTDNVSPMNAFKNRYGLVEIDLEDNRNRHLKKSAYWYKELIESKEFEAENEAVYK</sequence>
<dbReference type="AlphaFoldDB" id="A0AAW5B1X8"/>
<proteinExistence type="inferred from homology"/>
<dbReference type="Pfam" id="PF00232">
    <property type="entry name" value="Glyco_hydro_1"/>
    <property type="match status" value="1"/>
</dbReference>
<dbReference type="SUPFAM" id="SSF51445">
    <property type="entry name" value="(Trans)glycosidases"/>
    <property type="match status" value="1"/>
</dbReference>
<evidence type="ECO:0000256" key="3">
    <source>
        <dbReference type="ARBA" id="ARBA00023295"/>
    </source>
</evidence>
<accession>A0AAW5B1X8</accession>
<keyword evidence="6" id="KW-1185">Reference proteome</keyword>